<evidence type="ECO:0000313" key="2">
    <source>
        <dbReference type="EMBL" id="GHC99301.1"/>
    </source>
</evidence>
<reference evidence="2" key="1">
    <citation type="journal article" date="2014" name="Int. J. Syst. Evol. Microbiol.">
        <title>Complete genome sequence of Corynebacterium casei LMG S-19264T (=DSM 44701T), isolated from a smear-ripened cheese.</title>
        <authorList>
            <consortium name="US DOE Joint Genome Institute (JGI-PGF)"/>
            <person name="Walter F."/>
            <person name="Albersmeier A."/>
            <person name="Kalinowski J."/>
            <person name="Ruckert C."/>
        </authorList>
    </citation>
    <scope>NUCLEOTIDE SEQUENCE</scope>
    <source>
        <strain evidence="2">JCM 4637</strain>
    </source>
</reference>
<evidence type="ECO:0000259" key="1">
    <source>
        <dbReference type="PROSITE" id="PS50801"/>
    </source>
</evidence>
<dbReference type="InterPro" id="IPR058548">
    <property type="entry name" value="MlaB-like_STAS"/>
</dbReference>
<accession>A0A918WZV6</accession>
<dbReference type="Pfam" id="PF13466">
    <property type="entry name" value="STAS_2"/>
    <property type="match status" value="1"/>
</dbReference>
<dbReference type="GO" id="GO:0043856">
    <property type="term" value="F:anti-sigma factor antagonist activity"/>
    <property type="evidence" value="ECO:0007669"/>
    <property type="project" value="TreeGrafter"/>
</dbReference>
<evidence type="ECO:0000313" key="3">
    <source>
        <dbReference type="Proteomes" id="UP000638353"/>
    </source>
</evidence>
<feature type="domain" description="STAS" evidence="1">
    <location>
        <begin position="23"/>
        <end position="115"/>
    </location>
</feature>
<dbReference type="Gene3D" id="3.30.750.24">
    <property type="entry name" value="STAS domain"/>
    <property type="match status" value="1"/>
</dbReference>
<sequence>MRMLMNVREGMSDPMPGDGDHSYSLSITMGAGRCTIRLTGSVDWQSAPTLQLALIQAALGVSGSVRVDLSGLEFADSSFLHLLLDMQRHCRARGTRMRIGSRLQPVVKRLFDLTGARCYFEFVDQALPPRTAVTDSRAD</sequence>
<reference evidence="2" key="2">
    <citation type="submission" date="2020-09" db="EMBL/GenBank/DDBJ databases">
        <authorList>
            <person name="Sun Q."/>
            <person name="Ohkuma M."/>
        </authorList>
    </citation>
    <scope>NUCLEOTIDE SEQUENCE</scope>
    <source>
        <strain evidence="2">JCM 4637</strain>
    </source>
</reference>
<comment type="caution">
    <text evidence="2">The sequence shown here is derived from an EMBL/GenBank/DDBJ whole genome shotgun (WGS) entry which is preliminary data.</text>
</comment>
<dbReference type="Proteomes" id="UP000638353">
    <property type="component" value="Unassembled WGS sequence"/>
</dbReference>
<dbReference type="CDD" id="cd07043">
    <property type="entry name" value="STAS_anti-anti-sigma_factors"/>
    <property type="match status" value="1"/>
</dbReference>
<protein>
    <recommendedName>
        <fullName evidence="1">STAS domain-containing protein</fullName>
    </recommendedName>
</protein>
<dbReference type="AlphaFoldDB" id="A0A918WZV6"/>
<organism evidence="2 3">
    <name type="scientific">Streptomyces finlayi</name>
    <dbReference type="NCBI Taxonomy" id="67296"/>
    <lineage>
        <taxon>Bacteria</taxon>
        <taxon>Bacillati</taxon>
        <taxon>Actinomycetota</taxon>
        <taxon>Actinomycetes</taxon>
        <taxon>Kitasatosporales</taxon>
        <taxon>Streptomycetaceae</taxon>
        <taxon>Streptomyces</taxon>
    </lineage>
</organism>
<dbReference type="PANTHER" id="PTHR33495">
    <property type="entry name" value="ANTI-SIGMA FACTOR ANTAGONIST TM_1081-RELATED-RELATED"/>
    <property type="match status" value="1"/>
</dbReference>
<name>A0A918WZV6_9ACTN</name>
<dbReference type="PROSITE" id="PS50801">
    <property type="entry name" value="STAS"/>
    <property type="match status" value="1"/>
</dbReference>
<dbReference type="InterPro" id="IPR036513">
    <property type="entry name" value="STAS_dom_sf"/>
</dbReference>
<dbReference type="InterPro" id="IPR002645">
    <property type="entry name" value="STAS_dom"/>
</dbReference>
<dbReference type="EMBL" id="BMVC01000008">
    <property type="protein sequence ID" value="GHC99301.1"/>
    <property type="molecule type" value="Genomic_DNA"/>
</dbReference>
<gene>
    <name evidence="2" type="ORF">GCM10010334_42700</name>
</gene>
<dbReference type="SUPFAM" id="SSF52091">
    <property type="entry name" value="SpoIIaa-like"/>
    <property type="match status" value="1"/>
</dbReference>
<proteinExistence type="predicted"/>
<dbReference type="PANTHER" id="PTHR33495:SF2">
    <property type="entry name" value="ANTI-SIGMA FACTOR ANTAGONIST TM_1081-RELATED"/>
    <property type="match status" value="1"/>
</dbReference>